<evidence type="ECO:0000313" key="2">
    <source>
        <dbReference type="EMBL" id="OXM68854.1"/>
    </source>
</evidence>
<dbReference type="EMBL" id="NMUL01000009">
    <property type="protein sequence ID" value="OXM68854.1"/>
    <property type="molecule type" value="Genomic_DNA"/>
</dbReference>
<comment type="caution">
    <text evidence="2">The sequence shown here is derived from an EMBL/GenBank/DDBJ whole genome shotgun (WGS) entry which is preliminary data.</text>
</comment>
<gene>
    <name evidence="2" type="ORF">CF165_12335</name>
</gene>
<reference evidence="3" key="1">
    <citation type="submission" date="2017-07" db="EMBL/GenBank/DDBJ databases">
        <title>Comparative genome mining reveals phylogenetic distribution patterns of secondary metabolites in Amycolatopsis.</title>
        <authorList>
            <person name="Adamek M."/>
            <person name="Alanjary M."/>
            <person name="Sales-Ortells H."/>
            <person name="Goodfellow M."/>
            <person name="Bull A.T."/>
            <person name="Kalinowski J."/>
            <person name="Ziemert N."/>
        </authorList>
    </citation>
    <scope>NUCLEOTIDE SEQUENCE [LARGE SCALE GENOMIC DNA]</scope>
    <source>
        <strain evidence="3">H5</strain>
    </source>
</reference>
<proteinExistence type="predicted"/>
<evidence type="ECO:0000256" key="1">
    <source>
        <dbReference type="SAM" id="MobiDB-lite"/>
    </source>
</evidence>
<dbReference type="Proteomes" id="UP000215199">
    <property type="component" value="Unassembled WGS sequence"/>
</dbReference>
<accession>A0A229TD68</accession>
<organism evidence="2 3">
    <name type="scientific">Amycolatopsis vastitatis</name>
    <dbReference type="NCBI Taxonomy" id="1905142"/>
    <lineage>
        <taxon>Bacteria</taxon>
        <taxon>Bacillati</taxon>
        <taxon>Actinomycetota</taxon>
        <taxon>Actinomycetes</taxon>
        <taxon>Pseudonocardiales</taxon>
        <taxon>Pseudonocardiaceae</taxon>
        <taxon>Amycolatopsis</taxon>
    </lineage>
</organism>
<dbReference type="OrthoDB" id="123178at2"/>
<protein>
    <submittedName>
        <fullName evidence="2">Uncharacterized protein</fullName>
    </submittedName>
</protein>
<keyword evidence="3" id="KW-1185">Reference proteome</keyword>
<evidence type="ECO:0000313" key="3">
    <source>
        <dbReference type="Proteomes" id="UP000215199"/>
    </source>
</evidence>
<sequence length="204" mass="22139">MTDHLTRHSTENDEDLTPREGFHERDDAEVPGQERADFREPGTGDDRDDDQNLSTADLASASAGRHDTTDSGGDVETPAESGGDVETPASSGGDVETPAGSGGDVETPARSGDDVETPALIDEEKITGFRDRWQNVQTGFVDDPKQAVQQADELVAGVISALATTFAEHKSELEAQWQQGEPATEELRIALRRYRSFFDQLLPR</sequence>
<dbReference type="AlphaFoldDB" id="A0A229TD68"/>
<dbReference type="RefSeq" id="WP_093947608.1">
    <property type="nucleotide sequence ID" value="NZ_NMUL01000009.1"/>
</dbReference>
<name>A0A229TD68_9PSEU</name>
<feature type="region of interest" description="Disordered" evidence="1">
    <location>
        <begin position="1"/>
        <end position="117"/>
    </location>
</feature>
<feature type="compositionally biased region" description="Basic and acidic residues" evidence="1">
    <location>
        <begin position="1"/>
        <end position="45"/>
    </location>
</feature>